<reference evidence="2" key="1">
    <citation type="submission" date="2022-08" db="EMBL/GenBank/DDBJ databases">
        <title>Genome analysis of Corynebacteriales strain.</title>
        <authorList>
            <person name="Lee S.D."/>
        </authorList>
    </citation>
    <scope>NUCLEOTIDE SEQUENCE</scope>
    <source>
        <strain evidence="2">D3-21</strain>
    </source>
</reference>
<dbReference type="Proteomes" id="UP001152755">
    <property type="component" value="Unassembled WGS sequence"/>
</dbReference>
<dbReference type="InterPro" id="IPR016155">
    <property type="entry name" value="Mopterin_synth/thiamin_S_b"/>
</dbReference>
<comment type="caution">
    <text evidence="2">The sequence shown here is derived from an EMBL/GenBank/DDBJ whole genome shotgun (WGS) entry which is preliminary data.</text>
</comment>
<proteinExistence type="predicted"/>
<dbReference type="RefSeq" id="WP_277834039.1">
    <property type="nucleotide sequence ID" value="NZ_JAAIVF010000005.1"/>
</dbReference>
<dbReference type="InterPro" id="IPR012675">
    <property type="entry name" value="Beta-grasp_dom_sf"/>
</dbReference>
<feature type="region of interest" description="Disordered" evidence="1">
    <location>
        <begin position="1"/>
        <end position="21"/>
    </location>
</feature>
<dbReference type="SUPFAM" id="SSF54285">
    <property type="entry name" value="MoaD/ThiS"/>
    <property type="match status" value="1"/>
</dbReference>
<dbReference type="Pfam" id="PF02597">
    <property type="entry name" value="ThiS"/>
    <property type="match status" value="1"/>
</dbReference>
<keyword evidence="3" id="KW-1185">Reference proteome</keyword>
<dbReference type="InterPro" id="IPR003749">
    <property type="entry name" value="ThiS/MoaD-like"/>
</dbReference>
<accession>A0A9X4LYW5</accession>
<sequence>MTTPSGNVPAVDGTVAEADPGTGSVTVRFFAAAAAAAQTDEESWPVSDGATVDTLVARLGAGRRELARVLARCSYLCDGIAVRDTGKRLIPGCTIDVLPPFAGG</sequence>
<evidence type="ECO:0000256" key="1">
    <source>
        <dbReference type="SAM" id="MobiDB-lite"/>
    </source>
</evidence>
<dbReference type="AlphaFoldDB" id="A0A9X4LYW5"/>
<evidence type="ECO:0000313" key="2">
    <source>
        <dbReference type="EMBL" id="MDG3014910.1"/>
    </source>
</evidence>
<evidence type="ECO:0000313" key="3">
    <source>
        <dbReference type="Proteomes" id="UP001152755"/>
    </source>
</evidence>
<protein>
    <submittedName>
        <fullName evidence="2">MoaD/ThiS family protein</fullName>
    </submittedName>
</protein>
<name>A0A9X4LYW5_9ACTN</name>
<gene>
    <name evidence="2" type="ORF">NVS88_10110</name>
</gene>
<dbReference type="EMBL" id="JANRHA010000005">
    <property type="protein sequence ID" value="MDG3014910.1"/>
    <property type="molecule type" value="Genomic_DNA"/>
</dbReference>
<dbReference type="Gene3D" id="3.10.20.30">
    <property type="match status" value="1"/>
</dbReference>
<organism evidence="2 3">
    <name type="scientific">Speluncibacter jeojiensis</name>
    <dbReference type="NCBI Taxonomy" id="2710754"/>
    <lineage>
        <taxon>Bacteria</taxon>
        <taxon>Bacillati</taxon>
        <taxon>Actinomycetota</taxon>
        <taxon>Actinomycetes</taxon>
        <taxon>Mycobacteriales</taxon>
        <taxon>Speluncibacteraceae</taxon>
        <taxon>Speluncibacter</taxon>
    </lineage>
</organism>